<organism evidence="3 4">
    <name type="scientific">Helicovermis profundi</name>
    <dbReference type="NCBI Taxonomy" id="3065157"/>
    <lineage>
        <taxon>Bacteria</taxon>
        <taxon>Bacillati</taxon>
        <taxon>Bacillota</taxon>
        <taxon>Clostridia</taxon>
        <taxon>Helicovermis</taxon>
    </lineage>
</organism>
<proteinExistence type="predicted"/>
<dbReference type="InterPro" id="IPR035924">
    <property type="entry name" value="FlaG-like_sf"/>
</dbReference>
<dbReference type="InterPro" id="IPR005186">
    <property type="entry name" value="FlaG"/>
</dbReference>
<feature type="compositionally biased region" description="Polar residues" evidence="2">
    <location>
        <begin position="1"/>
        <end position="34"/>
    </location>
</feature>
<feature type="coiled-coil region" evidence="1">
    <location>
        <begin position="60"/>
        <end position="87"/>
    </location>
</feature>
<accession>A0AAU9EHA1</accession>
<sequence>MKVDNVNTPVVQTRMDSSSTQNVPKVSNAPNTPKISKDKVDVVEINGVKQNVVDKKNSDNSVLEKAIKQANKSLNHYNREVERQVHDVTGTIMYTIKDTDTGEVIAEFPPKKIEDMIAKMWEMAGMVVDKKA</sequence>
<dbReference type="KEGG" id="hprf:HLPR_25280"/>
<reference evidence="3 4" key="1">
    <citation type="submission" date="2023-08" db="EMBL/GenBank/DDBJ databases">
        <title>Helicovermis profunda gen. nov., sp. nov., a novel mesophilic, fermentative bacterium within the Bacillota from a deep-sea hydrothermal vent chimney.</title>
        <authorList>
            <person name="Miyazaki U."/>
            <person name="Mizutani D."/>
            <person name="Hashimoto Y."/>
            <person name="Tame A."/>
            <person name="Sawayama S."/>
            <person name="Miyazaki J."/>
            <person name="Takai K."/>
            <person name="Nakagawa S."/>
        </authorList>
    </citation>
    <scope>NUCLEOTIDE SEQUENCE [LARGE SCALE GENOMIC DNA]</scope>
    <source>
        <strain evidence="3 4">S502</strain>
    </source>
</reference>
<dbReference type="Gene3D" id="3.30.160.170">
    <property type="entry name" value="FlaG-like"/>
    <property type="match status" value="1"/>
</dbReference>
<dbReference type="Pfam" id="PF03646">
    <property type="entry name" value="FlaG"/>
    <property type="match status" value="1"/>
</dbReference>
<evidence type="ECO:0000313" key="4">
    <source>
        <dbReference type="Proteomes" id="UP001321786"/>
    </source>
</evidence>
<protein>
    <recommendedName>
        <fullName evidence="5">Flagellar protein FlaG</fullName>
    </recommendedName>
</protein>
<evidence type="ECO:0000313" key="3">
    <source>
        <dbReference type="EMBL" id="BEP30197.1"/>
    </source>
</evidence>
<dbReference type="PANTHER" id="PTHR37166">
    <property type="entry name" value="PROTEIN FLAG"/>
    <property type="match status" value="1"/>
</dbReference>
<keyword evidence="1" id="KW-0175">Coiled coil</keyword>
<dbReference type="RefSeq" id="WP_338535796.1">
    <property type="nucleotide sequence ID" value="NZ_AP028654.1"/>
</dbReference>
<dbReference type="AlphaFoldDB" id="A0AAU9EHA1"/>
<feature type="region of interest" description="Disordered" evidence="2">
    <location>
        <begin position="1"/>
        <end position="35"/>
    </location>
</feature>
<dbReference type="EMBL" id="AP028654">
    <property type="protein sequence ID" value="BEP30197.1"/>
    <property type="molecule type" value="Genomic_DNA"/>
</dbReference>
<name>A0AAU9EHA1_9FIRM</name>
<dbReference type="PANTHER" id="PTHR37166:SF1">
    <property type="entry name" value="PROTEIN FLAG"/>
    <property type="match status" value="1"/>
</dbReference>
<evidence type="ECO:0008006" key="5">
    <source>
        <dbReference type="Google" id="ProtNLM"/>
    </source>
</evidence>
<evidence type="ECO:0000256" key="1">
    <source>
        <dbReference type="SAM" id="Coils"/>
    </source>
</evidence>
<dbReference type="SUPFAM" id="SSF160214">
    <property type="entry name" value="FlaG-like"/>
    <property type="match status" value="1"/>
</dbReference>
<gene>
    <name evidence="3" type="ORF">HLPR_25280</name>
</gene>
<dbReference type="Proteomes" id="UP001321786">
    <property type="component" value="Chromosome"/>
</dbReference>
<keyword evidence="4" id="KW-1185">Reference proteome</keyword>
<evidence type="ECO:0000256" key="2">
    <source>
        <dbReference type="SAM" id="MobiDB-lite"/>
    </source>
</evidence>